<dbReference type="Proteomes" id="UP000515679">
    <property type="component" value="Chromosome"/>
</dbReference>
<accession>A0A7G5BV08</accession>
<dbReference type="SUPFAM" id="SSF53756">
    <property type="entry name" value="UDP-Glycosyltransferase/glycogen phosphorylase"/>
    <property type="match status" value="1"/>
</dbReference>
<dbReference type="EMBL" id="CP041969">
    <property type="protein sequence ID" value="QMV40792.1"/>
    <property type="molecule type" value="Genomic_DNA"/>
</dbReference>
<dbReference type="AlphaFoldDB" id="A0A7G5BV08"/>
<organism evidence="3 4">
    <name type="scientific">Cohnella cholangitidis</name>
    <dbReference type="NCBI Taxonomy" id="2598458"/>
    <lineage>
        <taxon>Bacteria</taxon>
        <taxon>Bacillati</taxon>
        <taxon>Bacillota</taxon>
        <taxon>Bacilli</taxon>
        <taxon>Bacillales</taxon>
        <taxon>Paenibacillaceae</taxon>
        <taxon>Cohnella</taxon>
    </lineage>
</organism>
<evidence type="ECO:0000259" key="1">
    <source>
        <dbReference type="Pfam" id="PF00534"/>
    </source>
</evidence>
<protein>
    <submittedName>
        <fullName evidence="3">Glycosyltransferase family 4 protein</fullName>
    </submittedName>
</protein>
<feature type="domain" description="Glycosyltransferase subfamily 4-like N-terminal" evidence="2">
    <location>
        <begin position="15"/>
        <end position="202"/>
    </location>
</feature>
<dbReference type="Gene3D" id="3.40.50.2000">
    <property type="entry name" value="Glycogen Phosphorylase B"/>
    <property type="match status" value="2"/>
</dbReference>
<dbReference type="PANTHER" id="PTHR45947">
    <property type="entry name" value="SULFOQUINOVOSYL TRANSFERASE SQD2"/>
    <property type="match status" value="1"/>
</dbReference>
<dbReference type="Pfam" id="PF13439">
    <property type="entry name" value="Glyco_transf_4"/>
    <property type="match status" value="1"/>
</dbReference>
<dbReference type="Pfam" id="PF00534">
    <property type="entry name" value="Glycos_transf_1"/>
    <property type="match status" value="1"/>
</dbReference>
<dbReference type="CDD" id="cd03801">
    <property type="entry name" value="GT4_PimA-like"/>
    <property type="match status" value="1"/>
</dbReference>
<dbReference type="GO" id="GO:0016757">
    <property type="term" value="F:glycosyltransferase activity"/>
    <property type="evidence" value="ECO:0007669"/>
    <property type="project" value="InterPro"/>
</dbReference>
<dbReference type="InterPro" id="IPR001296">
    <property type="entry name" value="Glyco_trans_1"/>
</dbReference>
<evidence type="ECO:0000313" key="4">
    <source>
        <dbReference type="Proteomes" id="UP000515679"/>
    </source>
</evidence>
<dbReference type="PANTHER" id="PTHR45947:SF3">
    <property type="entry name" value="SULFOQUINOVOSYL TRANSFERASE SQD2"/>
    <property type="match status" value="1"/>
</dbReference>
<dbReference type="RefSeq" id="WP_182302149.1">
    <property type="nucleotide sequence ID" value="NZ_CP041969.1"/>
</dbReference>
<evidence type="ECO:0000259" key="2">
    <source>
        <dbReference type="Pfam" id="PF13439"/>
    </source>
</evidence>
<dbReference type="InterPro" id="IPR028098">
    <property type="entry name" value="Glyco_trans_4-like_N"/>
</dbReference>
<reference evidence="3 4" key="1">
    <citation type="submission" date="2019-07" db="EMBL/GenBank/DDBJ databases">
        <authorList>
            <person name="Kim J.K."/>
            <person name="Cheong H.-M."/>
            <person name="Choi Y."/>
            <person name="Hwang K.J."/>
            <person name="Lee S."/>
            <person name="Choi C."/>
        </authorList>
    </citation>
    <scope>NUCLEOTIDE SEQUENCE [LARGE SCALE GENOMIC DNA]</scope>
    <source>
        <strain evidence="3 4">KS 22</strain>
    </source>
</reference>
<feature type="domain" description="Glycosyl transferase family 1" evidence="1">
    <location>
        <begin position="210"/>
        <end position="374"/>
    </location>
</feature>
<sequence>MKVLITTIFAYPPRGGVGKYIQELTKGLERAGHKVDILARHEDEYRMTRSNRQISLKRKKPGGGRVPFLPLNWGTGNKVQNYLKNLRDEMVKFFDAVQSIDLSQYQIIHAQDIASAAVLRAYKPRRTPLILTVHGCVTAEYYYFGYIRANSPESLVLSSFESEVVESTDQTIVPSNWLVRIYEKCRIPTGNMKVISNGIDIASFRKQMKNKTSMTKPKNKSVIISTGRLEKVKGQHCLLDALARLRRDRKDWVCWIVGRGDAGSDLRKKAKRLGLSGYVKFLGRRNNIPALLNQADIFVIPSLQDNYPYTLVEAQVAGKPIIASDVGGITEMVEHGKNGLLVPPGNGTKLYWHLKKLLADRKLQQRLGEEAKRWGRTNLSLEKMTKQVLEVYNKALKPSSTDRSKN</sequence>
<dbReference type="KEGG" id="cchl:FPL14_05915"/>
<dbReference type="InterPro" id="IPR050194">
    <property type="entry name" value="Glycosyltransferase_grp1"/>
</dbReference>
<evidence type="ECO:0000313" key="3">
    <source>
        <dbReference type="EMBL" id="QMV40792.1"/>
    </source>
</evidence>
<keyword evidence="4" id="KW-1185">Reference proteome</keyword>
<keyword evidence="3" id="KW-0808">Transferase</keyword>
<name>A0A7G5BV08_9BACL</name>
<proteinExistence type="predicted"/>
<gene>
    <name evidence="3" type="ORF">FPL14_05915</name>
</gene>